<accession>A0A6C1B2H6</accession>
<reference evidence="2 3" key="1">
    <citation type="submission" date="2020-02" db="EMBL/GenBank/DDBJ databases">
        <title>Nitrogenibacter mangrovi gen. nov., sp. nov. isolated from mangrove sediment, a denitrifying betaproteobacterium.</title>
        <authorList>
            <person name="Liao H."/>
            <person name="Tian Y."/>
        </authorList>
    </citation>
    <scope>NUCLEOTIDE SEQUENCE [LARGE SCALE GENOMIC DNA]</scope>
    <source>
        <strain evidence="2 3">M9-3-2</strain>
    </source>
</reference>
<dbReference type="KEGG" id="azq:G3580_08985"/>
<evidence type="ECO:0000313" key="3">
    <source>
        <dbReference type="Proteomes" id="UP000501991"/>
    </source>
</evidence>
<organism evidence="2 3">
    <name type="scientific">Nitrogeniibacter mangrovi</name>
    <dbReference type="NCBI Taxonomy" id="2016596"/>
    <lineage>
        <taxon>Bacteria</taxon>
        <taxon>Pseudomonadati</taxon>
        <taxon>Pseudomonadota</taxon>
        <taxon>Betaproteobacteria</taxon>
        <taxon>Rhodocyclales</taxon>
        <taxon>Zoogloeaceae</taxon>
        <taxon>Nitrogeniibacter</taxon>
    </lineage>
</organism>
<evidence type="ECO:0000313" key="2">
    <source>
        <dbReference type="EMBL" id="QID17767.1"/>
    </source>
</evidence>
<protein>
    <submittedName>
        <fullName evidence="2">SoxR reducing system RseC family protein</fullName>
    </submittedName>
</protein>
<dbReference type="AlphaFoldDB" id="A0A6C1B2H6"/>
<feature type="transmembrane region" description="Helical" evidence="1">
    <location>
        <begin position="74"/>
        <end position="96"/>
    </location>
</feature>
<sequence>MIEAPGVIERVVDGAVWVRLSEQQGGCGRCHEPGGCGGARIAHALGKPNDVFQIVSDGHWRVGQAVRLVADDGAALTAGLASYGVPTLAAIAGAAVGTTLGGHAGAVVGLVGGLVAAALLVRRLASERGWQRRLSVTIEAASSCHGNALDA</sequence>
<keyword evidence="3" id="KW-1185">Reference proteome</keyword>
<keyword evidence="1" id="KW-1133">Transmembrane helix</keyword>
<keyword evidence="1" id="KW-0472">Membrane</keyword>
<proteinExistence type="predicted"/>
<evidence type="ECO:0000256" key="1">
    <source>
        <dbReference type="SAM" id="Phobius"/>
    </source>
</evidence>
<feature type="transmembrane region" description="Helical" evidence="1">
    <location>
        <begin position="102"/>
        <end position="125"/>
    </location>
</feature>
<dbReference type="Proteomes" id="UP000501991">
    <property type="component" value="Chromosome"/>
</dbReference>
<dbReference type="EMBL" id="CP048836">
    <property type="protein sequence ID" value="QID17767.1"/>
    <property type="molecule type" value="Genomic_DNA"/>
</dbReference>
<dbReference type="Pfam" id="PF04246">
    <property type="entry name" value="RseC_MucC"/>
    <property type="match status" value="1"/>
</dbReference>
<name>A0A6C1B2H6_9RHOO</name>
<gene>
    <name evidence="2" type="ORF">G3580_08985</name>
</gene>
<keyword evidence="1" id="KW-0812">Transmembrane</keyword>
<dbReference type="RefSeq" id="WP_173764929.1">
    <property type="nucleotide sequence ID" value="NZ_CP048836.1"/>
</dbReference>